<evidence type="ECO:0000313" key="8">
    <source>
        <dbReference type="EMBL" id="AHF06187.1"/>
    </source>
</evidence>
<keyword evidence="4" id="KW-0456">Lyase</keyword>
<evidence type="ECO:0000256" key="1">
    <source>
        <dbReference type="ARBA" id="ARBA00005086"/>
    </source>
</evidence>
<dbReference type="Gene3D" id="3.90.226.10">
    <property type="entry name" value="2-enoyl-CoA Hydratase, Chain A, domain 1"/>
    <property type="match status" value="1"/>
</dbReference>
<dbReference type="EC" id="4.2.1.150" evidence="6"/>
<dbReference type="GO" id="GO:0006635">
    <property type="term" value="P:fatty acid beta-oxidation"/>
    <property type="evidence" value="ECO:0007669"/>
    <property type="project" value="TreeGrafter"/>
</dbReference>
<evidence type="ECO:0000313" key="9">
    <source>
        <dbReference type="Proteomes" id="UP000010847"/>
    </source>
</evidence>
<dbReference type="PANTHER" id="PTHR11941">
    <property type="entry name" value="ENOYL-COA HYDRATASE-RELATED"/>
    <property type="match status" value="1"/>
</dbReference>
<organism evidence="8 9">
    <name type="scientific">Desulfitobacterium metallireducens DSM 15288</name>
    <dbReference type="NCBI Taxonomy" id="871968"/>
    <lineage>
        <taxon>Bacteria</taxon>
        <taxon>Bacillati</taxon>
        <taxon>Bacillota</taxon>
        <taxon>Clostridia</taxon>
        <taxon>Eubacteriales</taxon>
        <taxon>Desulfitobacteriaceae</taxon>
        <taxon>Desulfitobacterium</taxon>
    </lineage>
</organism>
<dbReference type="FunFam" id="3.90.226.10:FF:000009">
    <property type="entry name" value="Carnitinyl-CoA dehydratase"/>
    <property type="match status" value="1"/>
</dbReference>
<dbReference type="CDD" id="cd06558">
    <property type="entry name" value="crotonase-like"/>
    <property type="match status" value="1"/>
</dbReference>
<evidence type="ECO:0000256" key="7">
    <source>
        <dbReference type="RuleBase" id="RU003707"/>
    </source>
</evidence>
<dbReference type="InterPro" id="IPR029045">
    <property type="entry name" value="ClpP/crotonase-like_dom_sf"/>
</dbReference>
<protein>
    <recommendedName>
        <fullName evidence="6">short-chain-enoyl-CoA hydratase</fullName>
        <ecNumber evidence="6">4.2.1.150</ecNumber>
    </recommendedName>
</protein>
<dbReference type="EMBL" id="CP007032">
    <property type="protein sequence ID" value="AHF06187.1"/>
    <property type="molecule type" value="Genomic_DNA"/>
</dbReference>
<name>W0E635_9FIRM</name>
<dbReference type="SUPFAM" id="SSF52096">
    <property type="entry name" value="ClpP/crotonase"/>
    <property type="match status" value="1"/>
</dbReference>
<evidence type="ECO:0000256" key="3">
    <source>
        <dbReference type="ARBA" id="ARBA00011881"/>
    </source>
</evidence>
<keyword evidence="9" id="KW-1185">Reference proteome</keyword>
<dbReference type="STRING" id="871968.DESME_03300"/>
<dbReference type="KEGG" id="dmt:DESME_03300"/>
<comment type="subunit">
    <text evidence="3">Homotetramer.</text>
</comment>
<comment type="similarity">
    <text evidence="2 7">Belongs to the enoyl-CoA hydratase/isomerase family.</text>
</comment>
<dbReference type="AlphaFoldDB" id="W0E635"/>
<evidence type="ECO:0000256" key="2">
    <source>
        <dbReference type="ARBA" id="ARBA00005254"/>
    </source>
</evidence>
<evidence type="ECO:0000256" key="6">
    <source>
        <dbReference type="ARBA" id="ARBA00067035"/>
    </source>
</evidence>
<dbReference type="OrthoDB" id="9775794at2"/>
<dbReference type="RefSeq" id="WP_006715316.1">
    <property type="nucleotide sequence ID" value="NZ_CP007032.1"/>
</dbReference>
<dbReference type="InterPro" id="IPR014748">
    <property type="entry name" value="Enoyl-CoA_hydra_C"/>
</dbReference>
<sequence length="254" mass="26770">MAVECVVENGIAKIIIDRPKALNALNSEVLQELKKAIAEIQTRTDIRVLLIQGGGEKSFVAGADIAQMSDLNPLEGSEFGRLGQEVFSSLSELPFPTIAVIQGFALGGGCEIALACDIRIASEKAKFGQPEVGLGIIPGFGGTQRLARLVGPGQAKKLIYSADIISAAQALAIGLVEQVVAPEQLNEAALKLAQMIAAKSPNAVRLAKIAINQGLEGSLEEGMRLEASIFGLCFASPEQKEGMTAFLEKRPAKF</sequence>
<dbReference type="PROSITE" id="PS00166">
    <property type="entry name" value="ENOYL_COA_HYDRATASE"/>
    <property type="match status" value="1"/>
</dbReference>
<evidence type="ECO:0000256" key="5">
    <source>
        <dbReference type="ARBA" id="ARBA00050624"/>
    </source>
</evidence>
<dbReference type="HOGENOM" id="CLU_009834_7_6_9"/>
<reference evidence="8 9" key="1">
    <citation type="submission" date="2013-12" db="EMBL/GenBank/DDBJ databases">
        <authorList>
            <consortium name="DOE Joint Genome Institute"/>
            <person name="Smidt H."/>
            <person name="Huntemann M."/>
            <person name="Han J."/>
            <person name="Chen A."/>
            <person name="Kyrpides N."/>
            <person name="Mavromatis K."/>
            <person name="Markowitz V."/>
            <person name="Palaniappan K."/>
            <person name="Ivanova N."/>
            <person name="Schaumberg A."/>
            <person name="Pati A."/>
            <person name="Liolios K."/>
            <person name="Nordberg H.P."/>
            <person name="Cantor M.N."/>
            <person name="Hua S.X."/>
            <person name="Woyke T."/>
        </authorList>
    </citation>
    <scope>NUCLEOTIDE SEQUENCE [LARGE SCALE GENOMIC DNA]</scope>
    <source>
        <strain evidence="9">DSM 15288</strain>
    </source>
</reference>
<dbReference type="FunFam" id="1.10.12.10:FF:000001">
    <property type="entry name" value="Probable enoyl-CoA hydratase, mitochondrial"/>
    <property type="match status" value="1"/>
</dbReference>
<proteinExistence type="inferred from homology"/>
<comment type="pathway">
    <text evidence="1">Lipid metabolism; butanoate metabolism.</text>
</comment>
<dbReference type="Pfam" id="PF00378">
    <property type="entry name" value="ECH_1"/>
    <property type="match status" value="1"/>
</dbReference>
<dbReference type="Gene3D" id="1.10.12.10">
    <property type="entry name" value="Lyase 2-enoyl-coa Hydratase, Chain A, domain 2"/>
    <property type="match status" value="1"/>
</dbReference>
<dbReference type="PANTHER" id="PTHR11941:SF54">
    <property type="entry name" value="ENOYL-COA HYDRATASE, MITOCHONDRIAL"/>
    <property type="match status" value="1"/>
</dbReference>
<evidence type="ECO:0000256" key="4">
    <source>
        <dbReference type="ARBA" id="ARBA00023239"/>
    </source>
</evidence>
<dbReference type="eggNOG" id="COG1024">
    <property type="taxonomic scope" value="Bacteria"/>
</dbReference>
<dbReference type="GO" id="GO:0018812">
    <property type="term" value="F:3-hydroxyacyl-CoA dehydratase activity"/>
    <property type="evidence" value="ECO:0007669"/>
    <property type="project" value="UniProtKB-EC"/>
</dbReference>
<accession>W0E635</accession>
<dbReference type="InterPro" id="IPR018376">
    <property type="entry name" value="Enoyl-CoA_hyd/isom_CS"/>
</dbReference>
<comment type="catalytic activity">
    <reaction evidence="5">
        <text>a short-chain (3S)-3-hydroxyacyl-CoA = a short-chain (2E)-enoyl-CoA + H2O</text>
        <dbReference type="Rhea" id="RHEA:52664"/>
        <dbReference type="ChEBI" id="CHEBI:15377"/>
        <dbReference type="ChEBI" id="CHEBI:87488"/>
        <dbReference type="ChEBI" id="CHEBI:136760"/>
        <dbReference type="EC" id="4.2.1.150"/>
    </reaction>
</comment>
<dbReference type="Proteomes" id="UP000010847">
    <property type="component" value="Chromosome"/>
</dbReference>
<dbReference type="InterPro" id="IPR001753">
    <property type="entry name" value="Enoyl-CoA_hydra/iso"/>
</dbReference>
<gene>
    <name evidence="8" type="ORF">DESME_03300</name>
</gene>